<name>A0A9E7FMD3_9LILI</name>
<evidence type="ECO:0000313" key="2">
    <source>
        <dbReference type="EMBL" id="URD96543.1"/>
    </source>
</evidence>
<feature type="domain" description="TTI1 N-terminal TPR" evidence="1">
    <location>
        <begin position="214"/>
        <end position="411"/>
    </location>
</feature>
<dbReference type="OrthoDB" id="49511at2759"/>
<gene>
    <name evidence="2" type="ORF">MUK42_37062</name>
</gene>
<dbReference type="InterPro" id="IPR052587">
    <property type="entry name" value="TELO2-interacting_protein_1"/>
</dbReference>
<dbReference type="Pfam" id="PF24173">
    <property type="entry name" value="TPR_TTI1_N"/>
    <property type="match status" value="1"/>
</dbReference>
<evidence type="ECO:0000259" key="1">
    <source>
        <dbReference type="Pfam" id="PF24173"/>
    </source>
</evidence>
<accession>A0A9E7FMD3</accession>
<dbReference type="Proteomes" id="UP001055439">
    <property type="component" value="Chromosome 4"/>
</dbReference>
<dbReference type="InterPro" id="IPR057566">
    <property type="entry name" value="TPR_TTI1_N"/>
</dbReference>
<proteinExistence type="predicted"/>
<dbReference type="EMBL" id="CP097506">
    <property type="protein sequence ID" value="URD96543.1"/>
    <property type="molecule type" value="Genomic_DNA"/>
</dbReference>
<organism evidence="2 3">
    <name type="scientific">Musa troglodytarum</name>
    <name type="common">fe'i banana</name>
    <dbReference type="NCBI Taxonomy" id="320322"/>
    <lineage>
        <taxon>Eukaryota</taxon>
        <taxon>Viridiplantae</taxon>
        <taxon>Streptophyta</taxon>
        <taxon>Embryophyta</taxon>
        <taxon>Tracheophyta</taxon>
        <taxon>Spermatophyta</taxon>
        <taxon>Magnoliopsida</taxon>
        <taxon>Liliopsida</taxon>
        <taxon>Zingiberales</taxon>
        <taxon>Musaceae</taxon>
        <taxon>Musa</taxon>
    </lineage>
</organism>
<keyword evidence="3" id="KW-1185">Reference proteome</keyword>
<protein>
    <submittedName>
        <fullName evidence="2">TELO2 interacting protein 1</fullName>
    </submittedName>
</protein>
<dbReference type="PANTHER" id="PTHR18460">
    <property type="entry name" value="TEL2 INTERACTING PROTEIN 1 TTI1 FAMILY MEMBER"/>
    <property type="match status" value="1"/>
</dbReference>
<dbReference type="GO" id="GO:0005737">
    <property type="term" value="C:cytoplasm"/>
    <property type="evidence" value="ECO:0007669"/>
    <property type="project" value="TreeGrafter"/>
</dbReference>
<evidence type="ECO:0000313" key="3">
    <source>
        <dbReference type="Proteomes" id="UP001055439"/>
    </source>
</evidence>
<reference evidence="2" key="1">
    <citation type="submission" date="2022-05" db="EMBL/GenBank/DDBJ databases">
        <title>The Musa troglodytarum L. genome provides insights into the mechanism of non-climacteric behaviour and enrichment of carotenoids.</title>
        <authorList>
            <person name="Wang J."/>
        </authorList>
    </citation>
    <scope>NUCLEOTIDE SEQUENCE</scope>
    <source>
        <tissue evidence="2">Leaf</tissue>
    </source>
</reference>
<dbReference type="AlphaFoldDB" id="A0A9E7FMD3"/>
<dbReference type="PANTHER" id="PTHR18460:SF3">
    <property type="entry name" value="TELO2-INTERACTING PROTEIN 1 HOMOLOG"/>
    <property type="match status" value="1"/>
</dbReference>
<sequence>MEWRDEETHSEESLMLVFSRLKPYCLDLLDLVRNPKKDASFLAEMADFLRRAPAAALQPSLDYTLFPFLLLLDAAVQCREEKKADSAGGFGNGGAPLGGHAISDSAAEGMLMCLEELLKKCHLGSVNQMVVVLQKITAGAMLSHSEASEEFRVGIIRCFRTMLLNLQPCSVSSFSCKQRVIMPTFKSIDGAFVPHNTISRNHVESLDCLLAFLQSQNASAAVGHWLSLLLQVSPLRGHRGSANLRKEAFLTLRVLVAKVGTADAFAFFLPGVVSRFAKALCVSKNMISSAAGSSVAIEQAICGLIEFLIIVLHDMANLHSLEMSVNDTGSLSPMENKSTQSVLEALRSLPLNGNVQSANMIGDSFNQTINDDHKQKIVDHGNGKRTLFVHHSKEWIDETSSNVDKLMSAVFPHECLCVLVCDDADVVSMVA</sequence>